<feature type="region of interest" description="Disordered" evidence="8">
    <location>
        <begin position="568"/>
        <end position="591"/>
    </location>
</feature>
<evidence type="ECO:0000313" key="12">
    <source>
        <dbReference type="EMBL" id="KAL3787186.1"/>
    </source>
</evidence>
<accession>A0ABD3PIM7</accession>
<dbReference type="PROSITE" id="PS50839">
    <property type="entry name" value="CHASE"/>
    <property type="match status" value="1"/>
</dbReference>
<dbReference type="CDD" id="cd07302">
    <property type="entry name" value="CHD"/>
    <property type="match status" value="1"/>
</dbReference>
<evidence type="ECO:0000259" key="10">
    <source>
        <dbReference type="PROSITE" id="PS50125"/>
    </source>
</evidence>
<dbReference type="GO" id="GO:0016829">
    <property type="term" value="F:lyase activity"/>
    <property type="evidence" value="ECO:0007669"/>
    <property type="project" value="UniProtKB-KW"/>
</dbReference>
<evidence type="ECO:0000313" key="13">
    <source>
        <dbReference type="Proteomes" id="UP001516023"/>
    </source>
</evidence>
<comment type="caution">
    <text evidence="12">The sequence shown here is derived from an EMBL/GenBank/DDBJ whole genome shotgun (WGS) entry which is preliminary data.</text>
</comment>
<evidence type="ECO:0000256" key="6">
    <source>
        <dbReference type="ARBA" id="ARBA00023239"/>
    </source>
</evidence>
<feature type="transmembrane region" description="Helical" evidence="9">
    <location>
        <begin position="321"/>
        <end position="342"/>
    </location>
</feature>
<feature type="transmembrane region" description="Helical" evidence="9">
    <location>
        <begin position="20"/>
        <end position="44"/>
    </location>
</feature>
<sequence length="591" mass="66218">MSPVCVFGSAPRSRPPSRPFPYPFPVSFFLVTATVSGILIINGFERAVTHKHKQQAIVIAEQTEHFFANTLQRAFVPLFCISHDSAPVKEGNETTHRDLTNLFNTEYGLMIQNKFERISSRIKADSGLGKALVNLQLAPKGVVSLIYPMIDCEDFDNRWCFNNTGALGHDLLNDPETYASAEATVQSDGVITDGPLQFYQNRDTFIARLAINIDGGDHSIVVDDVDHPCWGFAIVIIDWAKLKEESNENDIFNEYAMTHMEFKLTRTVILNDEEVVKTIAESSRSDLLADENVTLELNAGDNVWLISVGYDDGFSPNYKKWAYPLVIFSAVLFSLLMMLVLVSKKQHEEILRKMLPKRAIKKLRKGQTVVERYKMVSIFFSDIVGYTKLSSEMTPTEVMDMLNDLYTKFDALAEKHRVYKLETIGDAYIAIGGAPKVCPGPEAAERVALFALDAIKVAESYRTRDGAKVFIRAGIASGPVVAGVVGSSLPKYTVFGDTVNFASRMEQTSVKMRLQISPSTQRMLLDAPNYDFEFEDRYDDNDELGVELKGKGRQYTYWVNSAKKLVKDSSERTMEEPISVEGIETSDLEEA</sequence>
<keyword evidence="4 9" id="KW-1133">Transmembrane helix</keyword>
<protein>
    <recommendedName>
        <fullName evidence="14">Guanylate cyclase domain-containing protein</fullName>
    </recommendedName>
</protein>
<dbReference type="InterPro" id="IPR001054">
    <property type="entry name" value="A/G_cyclase"/>
</dbReference>
<keyword evidence="3" id="KW-0547">Nucleotide-binding</keyword>
<dbReference type="PANTHER" id="PTHR11920">
    <property type="entry name" value="GUANYLYL CYCLASE"/>
    <property type="match status" value="1"/>
</dbReference>
<feature type="domain" description="CHASE" evidence="11">
    <location>
        <begin position="139"/>
        <end position="238"/>
    </location>
</feature>
<evidence type="ECO:0000256" key="7">
    <source>
        <dbReference type="RuleBase" id="RU000405"/>
    </source>
</evidence>
<proteinExistence type="inferred from homology"/>
<dbReference type="Pfam" id="PF00211">
    <property type="entry name" value="Guanylate_cyc"/>
    <property type="match status" value="1"/>
</dbReference>
<dbReference type="Proteomes" id="UP001516023">
    <property type="component" value="Unassembled WGS sequence"/>
</dbReference>
<evidence type="ECO:0000256" key="5">
    <source>
        <dbReference type="ARBA" id="ARBA00023136"/>
    </source>
</evidence>
<dbReference type="InterPro" id="IPR006189">
    <property type="entry name" value="CHASE_dom"/>
</dbReference>
<dbReference type="FunFam" id="3.30.70.1230:FF:000059">
    <property type="entry name" value="Guanylate cyclase"/>
    <property type="match status" value="1"/>
</dbReference>
<evidence type="ECO:0000256" key="2">
    <source>
        <dbReference type="ARBA" id="ARBA00022692"/>
    </source>
</evidence>
<keyword evidence="5 9" id="KW-0472">Membrane</keyword>
<keyword evidence="6 7" id="KW-0456">Lyase</keyword>
<dbReference type="PROSITE" id="PS50125">
    <property type="entry name" value="GUANYLATE_CYCLASE_2"/>
    <property type="match status" value="1"/>
</dbReference>
<reference evidence="12 13" key="1">
    <citation type="journal article" date="2020" name="G3 (Bethesda)">
        <title>Improved Reference Genome for Cyclotella cryptica CCMP332, a Model for Cell Wall Morphogenesis, Salinity Adaptation, and Lipid Production in Diatoms (Bacillariophyta).</title>
        <authorList>
            <person name="Roberts W.R."/>
            <person name="Downey K.M."/>
            <person name="Ruck E.C."/>
            <person name="Traller J.C."/>
            <person name="Alverson A.J."/>
        </authorList>
    </citation>
    <scope>NUCLEOTIDE SEQUENCE [LARGE SCALE GENOMIC DNA]</scope>
    <source>
        <strain evidence="12 13">CCMP332</strain>
    </source>
</reference>
<gene>
    <name evidence="12" type="ORF">HJC23_010196</name>
</gene>
<dbReference type="InterPro" id="IPR050401">
    <property type="entry name" value="Cyclic_nucleotide_synthase"/>
</dbReference>
<evidence type="ECO:0000259" key="11">
    <source>
        <dbReference type="PROSITE" id="PS50839"/>
    </source>
</evidence>
<dbReference type="InterPro" id="IPR029787">
    <property type="entry name" value="Nucleotide_cyclase"/>
</dbReference>
<evidence type="ECO:0000256" key="4">
    <source>
        <dbReference type="ARBA" id="ARBA00022989"/>
    </source>
</evidence>
<evidence type="ECO:0000256" key="8">
    <source>
        <dbReference type="SAM" id="MobiDB-lite"/>
    </source>
</evidence>
<comment type="similarity">
    <text evidence="7">Belongs to the adenylyl cyclase class-4/guanylyl cyclase family.</text>
</comment>
<dbReference type="SUPFAM" id="SSF55073">
    <property type="entry name" value="Nucleotide cyclase"/>
    <property type="match status" value="1"/>
</dbReference>
<feature type="domain" description="Guanylate cyclase" evidence="10">
    <location>
        <begin position="377"/>
        <end position="506"/>
    </location>
</feature>
<evidence type="ECO:0000256" key="9">
    <source>
        <dbReference type="SAM" id="Phobius"/>
    </source>
</evidence>
<evidence type="ECO:0000256" key="1">
    <source>
        <dbReference type="ARBA" id="ARBA00004370"/>
    </source>
</evidence>
<dbReference type="SMART" id="SM01079">
    <property type="entry name" value="CHASE"/>
    <property type="match status" value="1"/>
</dbReference>
<keyword evidence="13" id="KW-1185">Reference proteome</keyword>
<comment type="subcellular location">
    <subcellularLocation>
        <location evidence="1">Membrane</location>
    </subcellularLocation>
</comment>
<dbReference type="GO" id="GO:0000166">
    <property type="term" value="F:nucleotide binding"/>
    <property type="evidence" value="ECO:0007669"/>
    <property type="project" value="UniProtKB-KW"/>
</dbReference>
<dbReference type="Gene3D" id="3.30.70.1230">
    <property type="entry name" value="Nucleotide cyclase"/>
    <property type="match status" value="1"/>
</dbReference>
<dbReference type="PROSITE" id="PS00452">
    <property type="entry name" value="GUANYLATE_CYCLASE_1"/>
    <property type="match status" value="1"/>
</dbReference>
<dbReference type="InterPro" id="IPR018297">
    <property type="entry name" value="A/G_cyclase_CS"/>
</dbReference>
<organism evidence="12 13">
    <name type="scientific">Cyclotella cryptica</name>
    <dbReference type="NCBI Taxonomy" id="29204"/>
    <lineage>
        <taxon>Eukaryota</taxon>
        <taxon>Sar</taxon>
        <taxon>Stramenopiles</taxon>
        <taxon>Ochrophyta</taxon>
        <taxon>Bacillariophyta</taxon>
        <taxon>Coscinodiscophyceae</taxon>
        <taxon>Thalassiosirophycidae</taxon>
        <taxon>Stephanodiscales</taxon>
        <taxon>Stephanodiscaceae</taxon>
        <taxon>Cyclotella</taxon>
    </lineage>
</organism>
<dbReference type="GO" id="GO:0016020">
    <property type="term" value="C:membrane"/>
    <property type="evidence" value="ECO:0007669"/>
    <property type="project" value="UniProtKB-SubCell"/>
</dbReference>
<evidence type="ECO:0000256" key="3">
    <source>
        <dbReference type="ARBA" id="ARBA00022741"/>
    </source>
</evidence>
<dbReference type="EMBL" id="JABMIG020000180">
    <property type="protein sequence ID" value="KAL3787186.1"/>
    <property type="molecule type" value="Genomic_DNA"/>
</dbReference>
<dbReference type="SMART" id="SM00044">
    <property type="entry name" value="CYCc"/>
    <property type="match status" value="1"/>
</dbReference>
<dbReference type="AlphaFoldDB" id="A0ABD3PIM7"/>
<keyword evidence="2 9" id="KW-0812">Transmembrane</keyword>
<evidence type="ECO:0008006" key="14">
    <source>
        <dbReference type="Google" id="ProtNLM"/>
    </source>
</evidence>
<name>A0ABD3PIM7_9STRA</name>
<dbReference type="PANTHER" id="PTHR11920:SF335">
    <property type="entry name" value="GUANYLATE CYCLASE"/>
    <property type="match status" value="1"/>
</dbReference>